<dbReference type="PROSITE" id="PS50943">
    <property type="entry name" value="HTH_CROC1"/>
    <property type="match status" value="1"/>
</dbReference>
<gene>
    <name evidence="3" type="ORF">Asi03nite_22820</name>
</gene>
<dbReference type="Proteomes" id="UP000629619">
    <property type="component" value="Unassembled WGS sequence"/>
</dbReference>
<dbReference type="SUPFAM" id="SSF46785">
    <property type="entry name" value="Winged helix' DNA-binding domain"/>
    <property type="match status" value="1"/>
</dbReference>
<evidence type="ECO:0000313" key="3">
    <source>
        <dbReference type="EMBL" id="GIF04744.1"/>
    </source>
</evidence>
<dbReference type="GO" id="GO:0043565">
    <property type="term" value="F:sequence-specific DNA binding"/>
    <property type="evidence" value="ECO:0007669"/>
    <property type="project" value="InterPro"/>
</dbReference>
<keyword evidence="4" id="KW-1185">Reference proteome</keyword>
<dbReference type="AlphaFoldDB" id="A0A919N5E3"/>
<dbReference type="InterPro" id="IPR036388">
    <property type="entry name" value="WH-like_DNA-bd_sf"/>
</dbReference>
<dbReference type="RefSeq" id="WP_203678761.1">
    <property type="nucleotide sequence ID" value="NZ_BOMW01000021.1"/>
</dbReference>
<reference evidence="3" key="1">
    <citation type="submission" date="2021-01" db="EMBL/GenBank/DDBJ databases">
        <title>Whole genome shotgun sequence of Actinoplanes siamensis NBRC 109076.</title>
        <authorList>
            <person name="Komaki H."/>
            <person name="Tamura T."/>
        </authorList>
    </citation>
    <scope>NUCLEOTIDE SEQUENCE</scope>
    <source>
        <strain evidence="3">NBRC 109076</strain>
    </source>
</reference>
<sequence length="364" mass="37623">MEPPLPSQELVRSLTDEHVLRALMHHRRLTRAELAAEIGISKPTAGESVRRLADRGLVADTGERTTGGRGRGRVGSYYSLAPAVGVALATVIAPEGVVVECLDVYGDTVARAIRRINRPTHGSQAAAALTAAAAEALASAGQPARLAVVSAADPVDRATGRLVHLPDSPFLLGELDPVAVLAPQAGGPVIVDNDVNWAAHAERDAARDFAYLFLGEGLGCAVVSDGEVRRGHSGLTGEIAHVLTLGPGGRAVRFIEVFGELGLRRDGSTAIDVERLLGGDAATRAAIGQAVGGVVAAVVAFADPLEIVVGGSWGPALIDSIRAATARMPRRAAIRPARLTSEPVLAGVRAEALSRLRSAITAKD</sequence>
<accession>A0A919N5E3</accession>
<dbReference type="InterPro" id="IPR036390">
    <property type="entry name" value="WH_DNA-bd_sf"/>
</dbReference>
<dbReference type="Gene3D" id="1.10.10.10">
    <property type="entry name" value="Winged helix-like DNA-binding domain superfamily/Winged helix DNA-binding domain"/>
    <property type="match status" value="1"/>
</dbReference>
<evidence type="ECO:0000256" key="1">
    <source>
        <dbReference type="ARBA" id="ARBA00006479"/>
    </source>
</evidence>
<dbReference type="PRINTS" id="PR00033">
    <property type="entry name" value="HTHASNC"/>
</dbReference>
<dbReference type="InterPro" id="IPR000485">
    <property type="entry name" value="AsnC-type_HTH_dom"/>
</dbReference>
<name>A0A919N5E3_9ACTN</name>
<dbReference type="Pfam" id="PF00480">
    <property type="entry name" value="ROK"/>
    <property type="match status" value="1"/>
</dbReference>
<proteinExistence type="inferred from homology"/>
<dbReference type="SUPFAM" id="SSF53067">
    <property type="entry name" value="Actin-like ATPase domain"/>
    <property type="match status" value="1"/>
</dbReference>
<dbReference type="InterPro" id="IPR043129">
    <property type="entry name" value="ATPase_NBD"/>
</dbReference>
<comment type="similarity">
    <text evidence="1">Belongs to the ROK (NagC/XylR) family.</text>
</comment>
<dbReference type="InterPro" id="IPR001387">
    <property type="entry name" value="Cro/C1-type_HTH"/>
</dbReference>
<organism evidence="3 4">
    <name type="scientific">Actinoplanes siamensis</name>
    <dbReference type="NCBI Taxonomy" id="1223317"/>
    <lineage>
        <taxon>Bacteria</taxon>
        <taxon>Bacillati</taxon>
        <taxon>Actinomycetota</taxon>
        <taxon>Actinomycetes</taxon>
        <taxon>Micromonosporales</taxon>
        <taxon>Micromonosporaceae</taxon>
        <taxon>Actinoplanes</taxon>
    </lineage>
</organism>
<dbReference type="PANTHER" id="PTHR18964:SF149">
    <property type="entry name" value="BIFUNCTIONAL UDP-N-ACETYLGLUCOSAMINE 2-EPIMERASE_N-ACETYLMANNOSAMINE KINASE"/>
    <property type="match status" value="1"/>
</dbReference>
<evidence type="ECO:0000313" key="4">
    <source>
        <dbReference type="Proteomes" id="UP000629619"/>
    </source>
</evidence>
<feature type="domain" description="HTH cro/C1-type" evidence="2">
    <location>
        <begin position="20"/>
        <end position="44"/>
    </location>
</feature>
<dbReference type="EMBL" id="BOMW01000021">
    <property type="protein sequence ID" value="GIF04744.1"/>
    <property type="molecule type" value="Genomic_DNA"/>
</dbReference>
<comment type="caution">
    <text evidence="3">The sequence shown here is derived from an EMBL/GenBank/DDBJ whole genome shotgun (WGS) entry which is preliminary data.</text>
</comment>
<evidence type="ECO:0000259" key="2">
    <source>
        <dbReference type="PROSITE" id="PS50943"/>
    </source>
</evidence>
<dbReference type="PANTHER" id="PTHR18964">
    <property type="entry name" value="ROK (REPRESSOR, ORF, KINASE) FAMILY"/>
    <property type="match status" value="1"/>
</dbReference>
<dbReference type="InterPro" id="IPR000600">
    <property type="entry name" value="ROK"/>
</dbReference>
<dbReference type="Gene3D" id="3.30.420.40">
    <property type="match status" value="2"/>
</dbReference>
<protein>
    <recommendedName>
        <fullName evidence="2">HTH cro/C1-type domain-containing protein</fullName>
    </recommendedName>
</protein>
<dbReference type="Pfam" id="PF13412">
    <property type="entry name" value="HTH_24"/>
    <property type="match status" value="1"/>
</dbReference>